<evidence type="ECO:0000313" key="3">
    <source>
        <dbReference type="EMBL" id="TMM46698.1"/>
    </source>
</evidence>
<dbReference type="PANTHER" id="PTHR46558:SF4">
    <property type="entry name" value="DNA-BIDING PHAGE PROTEIN"/>
    <property type="match status" value="1"/>
</dbReference>
<organism evidence="3 4">
    <name type="scientific">Qipengyuania marisflavi</name>
    <dbReference type="NCBI Taxonomy" id="2486356"/>
    <lineage>
        <taxon>Bacteria</taxon>
        <taxon>Pseudomonadati</taxon>
        <taxon>Pseudomonadota</taxon>
        <taxon>Alphaproteobacteria</taxon>
        <taxon>Sphingomonadales</taxon>
        <taxon>Erythrobacteraceae</taxon>
        <taxon>Qipengyuania</taxon>
    </lineage>
</organism>
<protein>
    <submittedName>
        <fullName evidence="3">Helix-turn-helix transcriptional regulator</fullName>
    </submittedName>
</protein>
<feature type="domain" description="HTH cro/C1-type" evidence="2">
    <location>
        <begin position="10"/>
        <end position="64"/>
    </location>
</feature>
<dbReference type="SUPFAM" id="SSF47413">
    <property type="entry name" value="lambda repressor-like DNA-binding domains"/>
    <property type="match status" value="1"/>
</dbReference>
<keyword evidence="1" id="KW-0238">DNA-binding</keyword>
<dbReference type="Pfam" id="PF01381">
    <property type="entry name" value="HTH_3"/>
    <property type="match status" value="1"/>
</dbReference>
<dbReference type="InterPro" id="IPR001387">
    <property type="entry name" value="Cro/C1-type_HTH"/>
</dbReference>
<comment type="caution">
    <text evidence="3">The sequence shown here is derived from an EMBL/GenBank/DDBJ whole genome shotgun (WGS) entry which is preliminary data.</text>
</comment>
<dbReference type="CDD" id="cd00093">
    <property type="entry name" value="HTH_XRE"/>
    <property type="match status" value="1"/>
</dbReference>
<dbReference type="OrthoDB" id="3034420at2"/>
<dbReference type="InterPro" id="IPR010982">
    <property type="entry name" value="Lambda_DNA-bd_dom_sf"/>
</dbReference>
<dbReference type="PANTHER" id="PTHR46558">
    <property type="entry name" value="TRACRIPTIONAL REGULATORY PROTEIN-RELATED-RELATED"/>
    <property type="match status" value="1"/>
</dbReference>
<evidence type="ECO:0000313" key="4">
    <source>
        <dbReference type="Proteomes" id="UP000309668"/>
    </source>
</evidence>
<reference evidence="3 4" key="1">
    <citation type="submission" date="2019-05" db="EMBL/GenBank/DDBJ databases">
        <title>Erythrobacter marisflavi sp. nov., isolated from isolated from water of an estuary environment.</title>
        <authorList>
            <person name="Yoon J.-H."/>
        </authorList>
    </citation>
    <scope>NUCLEOTIDE SEQUENCE [LARGE SCALE GENOMIC DNA]</scope>
    <source>
        <strain evidence="3 4">KEM-5</strain>
    </source>
</reference>
<dbReference type="RefSeq" id="WP_138618779.1">
    <property type="nucleotide sequence ID" value="NZ_VCAO01000006.1"/>
</dbReference>
<sequence>MTNERLHNTMKVRRAEKGITQAQLAEQTGVTRKTINSVENGIFVPSAVLALKIARALETTFDTLFSLPET</sequence>
<dbReference type="PROSITE" id="PS50943">
    <property type="entry name" value="HTH_CROC1"/>
    <property type="match status" value="1"/>
</dbReference>
<dbReference type="EMBL" id="VCAO01000006">
    <property type="protein sequence ID" value="TMM46698.1"/>
    <property type="molecule type" value="Genomic_DNA"/>
</dbReference>
<dbReference type="Gene3D" id="1.10.260.40">
    <property type="entry name" value="lambda repressor-like DNA-binding domains"/>
    <property type="match status" value="1"/>
</dbReference>
<dbReference type="Proteomes" id="UP000309668">
    <property type="component" value="Unassembled WGS sequence"/>
</dbReference>
<dbReference type="GO" id="GO:0003677">
    <property type="term" value="F:DNA binding"/>
    <property type="evidence" value="ECO:0007669"/>
    <property type="project" value="UniProtKB-KW"/>
</dbReference>
<proteinExistence type="predicted"/>
<accession>A0A5S3P1C1</accession>
<name>A0A5S3P1C1_9SPHN</name>
<keyword evidence="4" id="KW-1185">Reference proteome</keyword>
<dbReference type="AlphaFoldDB" id="A0A5S3P1C1"/>
<gene>
    <name evidence="3" type="ORF">FEV51_10725</name>
</gene>
<dbReference type="SMART" id="SM00530">
    <property type="entry name" value="HTH_XRE"/>
    <property type="match status" value="1"/>
</dbReference>
<evidence type="ECO:0000256" key="1">
    <source>
        <dbReference type="ARBA" id="ARBA00023125"/>
    </source>
</evidence>
<evidence type="ECO:0000259" key="2">
    <source>
        <dbReference type="PROSITE" id="PS50943"/>
    </source>
</evidence>